<dbReference type="AlphaFoldDB" id="A0ABD0XQ91"/>
<evidence type="ECO:0000313" key="1">
    <source>
        <dbReference type="EMBL" id="KAL0992847.1"/>
    </source>
</evidence>
<dbReference type="Proteomes" id="UP001557470">
    <property type="component" value="Unassembled WGS sequence"/>
</dbReference>
<dbReference type="EMBL" id="JAGEUA010000003">
    <property type="protein sequence ID" value="KAL0992847.1"/>
    <property type="molecule type" value="Genomic_DNA"/>
</dbReference>
<sequence length="187" mass="20906">MAVVLFVFCNPITRMKIKAFYDVPTPAPFFQPLDKHCNGRFQDWLVSNSTLAPLYKTEDFVTIDTLIIEAKHIAEDNEPAKKTFHLETDNNAYVGPSVMEWVCSHSPNGNVPGDMPYTQLPWSALELQLKGLVTTLPQDPMVDYVKHSECEELTLSSDSSWPSSPVSSDIDACTVPHTKPQTISFSN</sequence>
<evidence type="ECO:0000313" key="2">
    <source>
        <dbReference type="Proteomes" id="UP001557470"/>
    </source>
</evidence>
<keyword evidence="2" id="KW-1185">Reference proteome</keyword>
<gene>
    <name evidence="1" type="ORF">UPYG_G00099720</name>
</gene>
<proteinExistence type="predicted"/>
<accession>A0ABD0XQ91</accession>
<organism evidence="1 2">
    <name type="scientific">Umbra pygmaea</name>
    <name type="common">Eastern mudminnow</name>
    <dbReference type="NCBI Taxonomy" id="75934"/>
    <lineage>
        <taxon>Eukaryota</taxon>
        <taxon>Metazoa</taxon>
        <taxon>Chordata</taxon>
        <taxon>Craniata</taxon>
        <taxon>Vertebrata</taxon>
        <taxon>Euteleostomi</taxon>
        <taxon>Actinopterygii</taxon>
        <taxon>Neopterygii</taxon>
        <taxon>Teleostei</taxon>
        <taxon>Protacanthopterygii</taxon>
        <taxon>Esociformes</taxon>
        <taxon>Umbridae</taxon>
        <taxon>Umbra</taxon>
    </lineage>
</organism>
<protein>
    <submittedName>
        <fullName evidence="1">Uncharacterized protein</fullName>
    </submittedName>
</protein>
<comment type="caution">
    <text evidence="1">The sequence shown here is derived from an EMBL/GenBank/DDBJ whole genome shotgun (WGS) entry which is preliminary data.</text>
</comment>
<reference evidence="1 2" key="1">
    <citation type="submission" date="2024-06" db="EMBL/GenBank/DDBJ databases">
        <authorList>
            <person name="Pan Q."/>
            <person name="Wen M."/>
            <person name="Jouanno E."/>
            <person name="Zahm M."/>
            <person name="Klopp C."/>
            <person name="Cabau C."/>
            <person name="Louis A."/>
            <person name="Berthelot C."/>
            <person name="Parey E."/>
            <person name="Roest Crollius H."/>
            <person name="Montfort J."/>
            <person name="Robinson-Rechavi M."/>
            <person name="Bouchez O."/>
            <person name="Lampietro C."/>
            <person name="Lopez Roques C."/>
            <person name="Donnadieu C."/>
            <person name="Postlethwait J."/>
            <person name="Bobe J."/>
            <person name="Verreycken H."/>
            <person name="Guiguen Y."/>
        </authorList>
    </citation>
    <scope>NUCLEOTIDE SEQUENCE [LARGE SCALE GENOMIC DNA]</scope>
    <source>
        <strain evidence="1">Up_M1</strain>
        <tissue evidence="1">Testis</tissue>
    </source>
</reference>
<name>A0ABD0XQ91_UMBPY</name>